<gene>
    <name evidence="2" type="ORF">GTW51_11745</name>
</gene>
<keyword evidence="3" id="KW-1185">Reference proteome</keyword>
<evidence type="ECO:0000313" key="2">
    <source>
        <dbReference type="EMBL" id="NDV87373.1"/>
    </source>
</evidence>
<evidence type="ECO:0000313" key="3">
    <source>
        <dbReference type="Proteomes" id="UP000476332"/>
    </source>
</evidence>
<dbReference type="Pfam" id="PF19040">
    <property type="entry name" value="SGNH"/>
    <property type="match status" value="1"/>
</dbReference>
<name>A0A6L9MHP4_9HYPH</name>
<sequence length="305" mass="31616">MLALSAASIAGVAAMGALLTSGNGVYWRTTPAGEPFADLALLEQTMAPNYGLDRSCRSTEPEIAPSCRTTPNPATALWGDSFAMHLAQAIVESPTPMPFAQRTLSQCGPIPGLAVMGSVTSWQSCLAFNDAALSWILSSEAVTTVIISSPFDQAARTIYRRDGSVIRGEAAGRAAIMKSLVGLSGQLAEAGKNLVVIGPPPASGANLGVCYLRRRAMGLDDRACDFTVATAAANNLSAKALLAELAGVIPVVRLEDVICDDDTCRASAGRGSVYRDAGHLSIGGSAWLGRQNDLAGIISRKAANH</sequence>
<evidence type="ECO:0000259" key="1">
    <source>
        <dbReference type="Pfam" id="PF19040"/>
    </source>
</evidence>
<dbReference type="RefSeq" id="WP_163044112.1">
    <property type="nucleotide sequence ID" value="NZ_JAAAMJ010000007.1"/>
</dbReference>
<comment type="caution">
    <text evidence="2">The sequence shown here is derived from an EMBL/GenBank/DDBJ whole genome shotgun (WGS) entry which is preliminary data.</text>
</comment>
<dbReference type="EMBL" id="JAAAMJ010000007">
    <property type="protein sequence ID" value="NDV87373.1"/>
    <property type="molecule type" value="Genomic_DNA"/>
</dbReference>
<organism evidence="2 3">
    <name type="scientific">Aurantimonas aggregata</name>
    <dbReference type="NCBI Taxonomy" id="2047720"/>
    <lineage>
        <taxon>Bacteria</taxon>
        <taxon>Pseudomonadati</taxon>
        <taxon>Pseudomonadota</taxon>
        <taxon>Alphaproteobacteria</taxon>
        <taxon>Hyphomicrobiales</taxon>
        <taxon>Aurantimonadaceae</taxon>
        <taxon>Aurantimonas</taxon>
    </lineage>
</organism>
<protein>
    <recommendedName>
        <fullName evidence="1">SGNH domain-containing protein</fullName>
    </recommendedName>
</protein>
<accession>A0A6L9MHP4</accession>
<dbReference type="Proteomes" id="UP000476332">
    <property type="component" value="Unassembled WGS sequence"/>
</dbReference>
<dbReference type="InterPro" id="IPR043968">
    <property type="entry name" value="SGNH"/>
</dbReference>
<reference evidence="2 3" key="1">
    <citation type="submission" date="2020-01" db="EMBL/GenBank/DDBJ databases">
        <title>Genomes of bacteria type strains.</title>
        <authorList>
            <person name="Chen J."/>
            <person name="Zhu S."/>
            <person name="Chen J."/>
        </authorList>
    </citation>
    <scope>NUCLEOTIDE SEQUENCE [LARGE SCALE GENOMIC DNA]</scope>
    <source>
        <strain evidence="2 3">KCTC 52919</strain>
    </source>
</reference>
<dbReference type="AlphaFoldDB" id="A0A6L9MHP4"/>
<feature type="domain" description="SGNH" evidence="1">
    <location>
        <begin position="56"/>
        <end position="290"/>
    </location>
</feature>
<proteinExistence type="predicted"/>